<dbReference type="InterPro" id="IPR000436">
    <property type="entry name" value="Sushi_SCR_CCP_dom"/>
</dbReference>
<evidence type="ECO:0000256" key="3">
    <source>
        <dbReference type="ARBA" id="ARBA00023157"/>
    </source>
</evidence>
<proteinExistence type="predicted"/>
<protein>
    <submittedName>
        <fullName evidence="7">CSMD</fullName>
    </submittedName>
</protein>
<dbReference type="PANTHER" id="PTHR19325:SF560">
    <property type="entry name" value="SUSHI, VON WILLEBRAND FACTOR TYPE A, EGF AND PENTRAXIN DOMAIN-CONTAINING PROTEIN 1"/>
    <property type="match status" value="1"/>
</dbReference>
<dbReference type="EMBL" id="CACVKT020002154">
    <property type="protein sequence ID" value="CAC5375537.1"/>
    <property type="molecule type" value="Genomic_DNA"/>
</dbReference>
<keyword evidence="8" id="KW-1185">Reference proteome</keyword>
<comment type="caution">
    <text evidence="5">Lacks conserved residue(s) required for the propagation of feature annotation.</text>
</comment>
<evidence type="ECO:0000256" key="1">
    <source>
        <dbReference type="ARBA" id="ARBA00022659"/>
    </source>
</evidence>
<dbReference type="InterPro" id="IPR035976">
    <property type="entry name" value="Sushi/SCR/CCP_sf"/>
</dbReference>
<dbReference type="CDD" id="cd00033">
    <property type="entry name" value="CCP"/>
    <property type="match status" value="2"/>
</dbReference>
<gene>
    <name evidence="7" type="ORF">MCOR_12497</name>
</gene>
<feature type="domain" description="Sushi" evidence="6">
    <location>
        <begin position="79"/>
        <end position="139"/>
    </location>
</feature>
<dbReference type="PROSITE" id="PS50923">
    <property type="entry name" value="SUSHI"/>
    <property type="match status" value="2"/>
</dbReference>
<feature type="disulfide bond" evidence="5">
    <location>
        <begin position="81"/>
        <end position="124"/>
    </location>
</feature>
<keyword evidence="3 5" id="KW-1015">Disulfide bond</keyword>
<keyword evidence="4" id="KW-0325">Glycoprotein</keyword>
<reference evidence="7 8" key="1">
    <citation type="submission" date="2020-06" db="EMBL/GenBank/DDBJ databases">
        <authorList>
            <person name="Li R."/>
            <person name="Bekaert M."/>
        </authorList>
    </citation>
    <scope>NUCLEOTIDE SEQUENCE [LARGE SCALE GENOMIC DNA]</scope>
    <source>
        <strain evidence="8">wild</strain>
    </source>
</reference>
<evidence type="ECO:0000313" key="8">
    <source>
        <dbReference type="Proteomes" id="UP000507470"/>
    </source>
</evidence>
<organism evidence="7 8">
    <name type="scientific">Mytilus coruscus</name>
    <name type="common">Sea mussel</name>
    <dbReference type="NCBI Taxonomy" id="42192"/>
    <lineage>
        <taxon>Eukaryota</taxon>
        <taxon>Metazoa</taxon>
        <taxon>Spiralia</taxon>
        <taxon>Lophotrochozoa</taxon>
        <taxon>Mollusca</taxon>
        <taxon>Bivalvia</taxon>
        <taxon>Autobranchia</taxon>
        <taxon>Pteriomorphia</taxon>
        <taxon>Mytilida</taxon>
        <taxon>Mytiloidea</taxon>
        <taxon>Mytilidae</taxon>
        <taxon>Mytilinae</taxon>
        <taxon>Mytilus</taxon>
    </lineage>
</organism>
<evidence type="ECO:0000256" key="2">
    <source>
        <dbReference type="ARBA" id="ARBA00022737"/>
    </source>
</evidence>
<dbReference type="Pfam" id="PF00084">
    <property type="entry name" value="Sushi"/>
    <property type="match status" value="2"/>
</dbReference>
<evidence type="ECO:0000259" key="6">
    <source>
        <dbReference type="PROSITE" id="PS50923"/>
    </source>
</evidence>
<dbReference type="InterPro" id="IPR050350">
    <property type="entry name" value="Compl-Cell_Adhes-Reg"/>
</dbReference>
<keyword evidence="2" id="KW-0677">Repeat</keyword>
<accession>A0A6J8AXV4</accession>
<dbReference type="PANTHER" id="PTHR19325">
    <property type="entry name" value="COMPLEMENT COMPONENT-RELATED SUSHI DOMAIN-CONTAINING"/>
    <property type="match status" value="1"/>
</dbReference>
<dbReference type="AlphaFoldDB" id="A0A6J8AXV4"/>
<evidence type="ECO:0000256" key="5">
    <source>
        <dbReference type="PROSITE-ProRule" id="PRU00302"/>
    </source>
</evidence>
<name>A0A6J8AXV4_MYTCO</name>
<dbReference type="Proteomes" id="UP000507470">
    <property type="component" value="Unassembled WGS sequence"/>
</dbReference>
<dbReference type="SMART" id="SM00032">
    <property type="entry name" value="CCP"/>
    <property type="match status" value="2"/>
</dbReference>
<sequence length="323" mass="37308">MVTCQSDGTWSDQQLNCTGVPCPSLPKVDNALLPTKIQGYRYPETLKVSCETGYVFEGSNLLQCNSSGFWGFILQCKAVTCHGLRQMPHQKLEPVQIIYSYRDNVTFKCNDGYELSSGNTMVTCQSDGAWSDQQPNCAANGMEYTQLQSVGNIKSWSRRLFKLREKKCRYGSHLSFLETCDRLKIIPKEFNLKWTFILCKVDASHQENMNNIVEDSWYQLIKESIKKTRKKKNCQNEYSKFKKSSYFTPSPGRERWLDEYVQTIKDEVLSRLSRKFKTNITTEEEKAMRELLYDESIVIRPSDKSSGVVIMNTDKDLTQKNEN</sequence>
<dbReference type="OrthoDB" id="6113945at2759"/>
<evidence type="ECO:0000313" key="7">
    <source>
        <dbReference type="EMBL" id="CAC5375537.1"/>
    </source>
</evidence>
<keyword evidence="1 5" id="KW-0768">Sushi</keyword>
<evidence type="ECO:0000256" key="4">
    <source>
        <dbReference type="ARBA" id="ARBA00023180"/>
    </source>
</evidence>
<dbReference type="SUPFAM" id="SSF57535">
    <property type="entry name" value="Complement control module/SCR domain"/>
    <property type="match status" value="2"/>
</dbReference>
<dbReference type="Gene3D" id="2.10.70.10">
    <property type="entry name" value="Complement Module, domain 1"/>
    <property type="match status" value="2"/>
</dbReference>
<feature type="domain" description="Sushi" evidence="6">
    <location>
        <begin position="20"/>
        <end position="78"/>
    </location>
</feature>